<name>A0A6B2LL39_9EUKA</name>
<evidence type="ECO:0000256" key="5">
    <source>
        <dbReference type="SAM" id="Phobius"/>
    </source>
</evidence>
<evidence type="ECO:0000256" key="2">
    <source>
        <dbReference type="ARBA" id="ARBA00022692"/>
    </source>
</evidence>
<protein>
    <submittedName>
        <fullName evidence="6">Uncharacterized protein</fullName>
    </submittedName>
</protein>
<dbReference type="InterPro" id="IPR007271">
    <property type="entry name" value="Nuc_sug_transpt"/>
</dbReference>
<keyword evidence="4 5" id="KW-0472">Membrane</keyword>
<evidence type="ECO:0000256" key="4">
    <source>
        <dbReference type="ARBA" id="ARBA00023136"/>
    </source>
</evidence>
<comment type="subcellular location">
    <subcellularLocation>
        <location evidence="1">Membrane</location>
        <topology evidence="1">Multi-pass membrane protein</topology>
    </subcellularLocation>
</comment>
<dbReference type="AlphaFoldDB" id="A0A6B2LL39"/>
<accession>A0A6B2LL39</accession>
<sequence>MFGFVPVLTGSILSGVATTVSQKVLQNDNKNSYLYTAELGIWGILTLLLFSFGELGSILEHGILKGWTVLTLLPIVTSACGGIVIGLVVKYAGGVRKGFGTVAGMMLTAVLGFFLDAAPFTITTWIALPLLVTSVYVHTTYPYKPPGAAKPPVVVEEKMEVVVDDKK</sequence>
<dbReference type="EMBL" id="GIBP01008558">
    <property type="protein sequence ID" value="NDV37527.1"/>
    <property type="molecule type" value="Transcribed_RNA"/>
</dbReference>
<proteinExistence type="predicted"/>
<evidence type="ECO:0000313" key="6">
    <source>
        <dbReference type="EMBL" id="NDV37527.1"/>
    </source>
</evidence>
<organism evidence="6">
    <name type="scientific">Arcella intermedia</name>
    <dbReference type="NCBI Taxonomy" id="1963864"/>
    <lineage>
        <taxon>Eukaryota</taxon>
        <taxon>Amoebozoa</taxon>
        <taxon>Tubulinea</taxon>
        <taxon>Elardia</taxon>
        <taxon>Arcellinida</taxon>
        <taxon>Sphaerothecina</taxon>
        <taxon>Arcellidae</taxon>
        <taxon>Arcella</taxon>
    </lineage>
</organism>
<evidence type="ECO:0000256" key="1">
    <source>
        <dbReference type="ARBA" id="ARBA00004141"/>
    </source>
</evidence>
<evidence type="ECO:0000256" key="3">
    <source>
        <dbReference type="ARBA" id="ARBA00022989"/>
    </source>
</evidence>
<dbReference type="GO" id="GO:0000139">
    <property type="term" value="C:Golgi membrane"/>
    <property type="evidence" value="ECO:0007669"/>
    <property type="project" value="InterPro"/>
</dbReference>
<dbReference type="PANTHER" id="PTHR10231">
    <property type="entry name" value="NUCLEOTIDE-SUGAR TRANSMEMBRANE TRANSPORTER"/>
    <property type="match status" value="1"/>
</dbReference>
<keyword evidence="2 5" id="KW-0812">Transmembrane</keyword>
<dbReference type="Pfam" id="PF04142">
    <property type="entry name" value="Nuc_sug_transp"/>
    <property type="match status" value="1"/>
</dbReference>
<dbReference type="GO" id="GO:0015165">
    <property type="term" value="F:pyrimidine nucleotide-sugar transmembrane transporter activity"/>
    <property type="evidence" value="ECO:0007669"/>
    <property type="project" value="InterPro"/>
</dbReference>
<feature type="transmembrane region" description="Helical" evidence="5">
    <location>
        <begin position="67"/>
        <end position="92"/>
    </location>
</feature>
<keyword evidence="3 5" id="KW-1133">Transmembrane helix</keyword>
<reference evidence="6" key="1">
    <citation type="journal article" date="2020" name="J. Eukaryot. Microbiol.">
        <title>De novo Sequencing, Assembly and Annotation of the Transcriptome for the Free-Living Testate Amoeba Arcella intermedia.</title>
        <authorList>
            <person name="Ribeiro G.M."/>
            <person name="Porfirio-Sousa A.L."/>
            <person name="Maurer-Alcala X.X."/>
            <person name="Katz L.A."/>
            <person name="Lahr D.J.G."/>
        </authorList>
    </citation>
    <scope>NUCLEOTIDE SEQUENCE</scope>
</reference>
<feature type="transmembrane region" description="Helical" evidence="5">
    <location>
        <begin position="33"/>
        <end position="55"/>
    </location>
</feature>